<evidence type="ECO:0000313" key="1">
    <source>
        <dbReference type="EMBL" id="MCA9386364.1"/>
    </source>
</evidence>
<accession>A0A955RKY6</accession>
<reference evidence="1" key="1">
    <citation type="submission" date="2020-04" db="EMBL/GenBank/DDBJ databases">
        <authorList>
            <person name="Zhang T."/>
        </authorList>
    </citation>
    <scope>NUCLEOTIDE SEQUENCE</scope>
    <source>
        <strain evidence="1">HKST-UBA11</strain>
    </source>
</reference>
<feature type="non-terminal residue" evidence="1">
    <location>
        <position position="103"/>
    </location>
</feature>
<proteinExistence type="predicted"/>
<sequence length="103" mass="10992">MGLEITQLNGLLGQIKALSLPGIIGLKTDLLLPTNVSEDVDMLNEVPAEWLWGSAGLLLSQIAYPHLRKDPENTISSKRKLIERALMGIASTMLGAGATNLLG</sequence>
<dbReference type="EMBL" id="JAGQLH010000142">
    <property type="protein sequence ID" value="MCA9386364.1"/>
    <property type="molecule type" value="Genomic_DNA"/>
</dbReference>
<organism evidence="1 2">
    <name type="scientific">Candidatus Dojkabacteria bacterium</name>
    <dbReference type="NCBI Taxonomy" id="2099670"/>
    <lineage>
        <taxon>Bacteria</taxon>
        <taxon>Candidatus Dojkabacteria</taxon>
    </lineage>
</organism>
<dbReference type="Proteomes" id="UP000754563">
    <property type="component" value="Unassembled WGS sequence"/>
</dbReference>
<comment type="caution">
    <text evidence="1">The sequence shown here is derived from an EMBL/GenBank/DDBJ whole genome shotgun (WGS) entry which is preliminary data.</text>
</comment>
<name>A0A955RKY6_9BACT</name>
<evidence type="ECO:0000313" key="2">
    <source>
        <dbReference type="Proteomes" id="UP000754563"/>
    </source>
</evidence>
<reference evidence="1" key="2">
    <citation type="journal article" date="2021" name="Microbiome">
        <title>Successional dynamics and alternative stable states in a saline activated sludge microbial community over 9 years.</title>
        <authorList>
            <person name="Wang Y."/>
            <person name="Ye J."/>
            <person name="Ju F."/>
            <person name="Liu L."/>
            <person name="Boyd J.A."/>
            <person name="Deng Y."/>
            <person name="Parks D.H."/>
            <person name="Jiang X."/>
            <person name="Yin X."/>
            <person name="Woodcroft B.J."/>
            <person name="Tyson G.W."/>
            <person name="Hugenholtz P."/>
            <person name="Polz M.F."/>
            <person name="Zhang T."/>
        </authorList>
    </citation>
    <scope>NUCLEOTIDE SEQUENCE</scope>
    <source>
        <strain evidence="1">HKST-UBA11</strain>
    </source>
</reference>
<dbReference type="AlphaFoldDB" id="A0A955RKY6"/>
<gene>
    <name evidence="1" type="ORF">KC717_07000</name>
</gene>
<protein>
    <submittedName>
        <fullName evidence="1">Uncharacterized protein</fullName>
    </submittedName>
</protein>